<sequence>MSVNRETPLCRYHYDPLDRLANCSPSTQASTQRFYLQKRLTCELQGSIGRSIFQQADQLLAQQQRQNGAVETTLLTTDQQRSVLHALNATQPCALVYTPYGHRPPENDLLSLLGFNGERPDLVTGHYLLGNGYRAFNPMLMRFNSPDSFSPFGAGGLNAYVYCIGDPVNSTDPSGHYISFSSLWKAFLNFLRPRTPNSPSPATSFQATTVNAANSASRIVNSGSMASASSKPLRGPIPTPAPQKMPHRPASKTQSVLGLLAVLCQSRDFQKLDRYHHCLPMHDCTLIGRSLGLQNGLQIFITHPALWPLKHLLQRVKICIYLFRLSASHPWKQYLSHQKTFGFGNKRPGKLLKEEKEFDTTGK</sequence>
<name>J2XWB5_PSEFQ</name>
<evidence type="ECO:0000256" key="1">
    <source>
        <dbReference type="SAM" id="MobiDB-lite"/>
    </source>
</evidence>
<dbReference type="RefSeq" id="WP_003177611.1">
    <property type="nucleotide sequence ID" value="NZ_CM001558.1"/>
</dbReference>
<feature type="region of interest" description="Disordered" evidence="1">
    <location>
        <begin position="224"/>
        <end position="249"/>
    </location>
</feature>
<accession>J2XWB5</accession>
<dbReference type="SUPFAM" id="SSF56399">
    <property type="entry name" value="ADP-ribosylation"/>
    <property type="match status" value="1"/>
</dbReference>
<dbReference type="PATRIC" id="fig|1038922.3.peg.4994"/>
<gene>
    <name evidence="2" type="ORF">PflQ2_0519</name>
</gene>
<protein>
    <submittedName>
        <fullName evidence="2">Rhs family protein</fullName>
    </submittedName>
</protein>
<evidence type="ECO:0000313" key="2">
    <source>
        <dbReference type="EMBL" id="EJK99045.1"/>
    </source>
</evidence>
<dbReference type="AlphaFoldDB" id="J2XWB5"/>
<dbReference type="EMBL" id="AGBM01000002">
    <property type="protein sequence ID" value="EJK99045.1"/>
    <property type="molecule type" value="Genomic_DNA"/>
</dbReference>
<dbReference type="HOGENOM" id="CLU_762604_0_0_6"/>
<proteinExistence type="predicted"/>
<reference evidence="2" key="1">
    <citation type="journal article" date="2012" name="PLoS Genet.">
        <title>Comparative Genomics of Plant-Associated Pseudomonas spp.: Insights into Diversity and Inheritance of Traits Involved in Multitrophic Interactions.</title>
        <authorList>
            <person name="Loper J.E."/>
            <person name="Hassan K.A."/>
            <person name="Mavrodi D.V."/>
            <person name="Davis E.W.II."/>
            <person name="Lim C.K."/>
            <person name="Shaffer B.T."/>
            <person name="Elbourne L.D."/>
            <person name="Stockwell V.O."/>
            <person name="Hartney S.L."/>
            <person name="Breakwell K."/>
            <person name="Henkels M.D."/>
            <person name="Tetu S.G."/>
            <person name="Rangel L.I."/>
            <person name="Kidarsa T.A."/>
            <person name="Wilson N.L."/>
            <person name="van de Mortel J.E."/>
            <person name="Song C."/>
            <person name="Blumhagen R."/>
            <person name="Radune D."/>
            <person name="Hostetler J.B."/>
            <person name="Brinkac L.M."/>
            <person name="Durkin A.S."/>
            <person name="Kluepfel D.A."/>
            <person name="Wechter W.P."/>
            <person name="Anderson A.J."/>
            <person name="Kim Y.C."/>
            <person name="Pierson L.S.III."/>
            <person name="Pierson E.A."/>
            <person name="Lindow S.E."/>
            <person name="Kobayashi D.Y."/>
            <person name="Raaijmakers J.M."/>
            <person name="Weller D.M."/>
            <person name="Thomashow L.S."/>
            <person name="Allen A.E."/>
            <person name="Paulsen I.T."/>
        </authorList>
    </citation>
    <scope>NUCLEOTIDE SEQUENCE [LARGE SCALE GENOMIC DNA]</scope>
    <source>
        <strain evidence="2">Q2-87</strain>
    </source>
</reference>
<dbReference type="InterPro" id="IPR022385">
    <property type="entry name" value="Rhs_assc_core"/>
</dbReference>
<dbReference type="eggNOG" id="COG3209">
    <property type="taxonomic scope" value="Bacteria"/>
</dbReference>
<dbReference type="Gene3D" id="2.180.10.10">
    <property type="entry name" value="RHS repeat-associated core"/>
    <property type="match status" value="1"/>
</dbReference>
<dbReference type="Proteomes" id="UP000007289">
    <property type="component" value="Chromosome"/>
</dbReference>
<organism evidence="2">
    <name type="scientific">Pseudomonas fluorescens (strain Q2-87)</name>
    <dbReference type="NCBI Taxonomy" id="1038922"/>
    <lineage>
        <taxon>Bacteria</taxon>
        <taxon>Pseudomonadati</taxon>
        <taxon>Pseudomonadota</taxon>
        <taxon>Gammaproteobacteria</taxon>
        <taxon>Pseudomonadales</taxon>
        <taxon>Pseudomonadaceae</taxon>
        <taxon>Pseudomonas</taxon>
    </lineage>
</organism>
<dbReference type="NCBIfam" id="TIGR03696">
    <property type="entry name" value="Rhs_assc_core"/>
    <property type="match status" value="1"/>
</dbReference>
<comment type="caution">
    <text evidence="2">The sequence shown here is derived from an EMBL/GenBank/DDBJ whole genome shotgun (WGS) entry which is preliminary data.</text>
</comment>